<sequence length="414" mass="45693">MNSLRRQQGLVGSISPVQFKYRANEALYKTLDRAETQFPQAHSGAVNSLAVDSLEQRFLLTGGGDASLKIWDLGETVVDSVGDTKYKCLEEIPRKDGHSFGVSHVQWWPFDNGLFVSSSFDNTVKVWDANVLAEAYSFNLENKIYNFDISSLGDHSLVATAADHPYVRLLDLRTTSSSHTLVAHSGKVLSVKWSPRSAHELASAGSDGTVRLWDIRRANACVESLDMGRTSEQPSRTPMQYRKAHRASVNGLCWFPAGDFLVSSGNDEKIRVWGMRSPGDSSAGGRNMLVNFGPLVRNRFLQTLDPCLSPSSDLQTPYLFFPSDNGELFMFQAVDGKIVKRLTPPSTRTTSSSIRTACIIPRGPGHLQFLSGALDGSITVWSPNVAVEPEQKDVELLGEKKPTVLDDIWKSIHF</sequence>
<dbReference type="InterPro" id="IPR036322">
    <property type="entry name" value="WD40_repeat_dom_sf"/>
</dbReference>
<keyword evidence="2" id="KW-0677">Repeat</keyword>
<dbReference type="PROSITE" id="PS00678">
    <property type="entry name" value="WD_REPEATS_1"/>
    <property type="match status" value="2"/>
</dbReference>
<reference evidence="6" key="2">
    <citation type="submission" date="2014-06" db="EMBL/GenBank/DDBJ databases">
        <title>The complete genome of Blastobotrys (Arxula) adeninivorans LS3 - a yeast of biotechnological interest.</title>
        <authorList>
            <person name="Kunze G."/>
            <person name="Gaillardin C."/>
            <person name="Czernicka M."/>
            <person name="Durrens P."/>
            <person name="Martin T."/>
            <person name="Boer E."/>
            <person name="Gabaldon T."/>
            <person name="Cruz J."/>
            <person name="Talla E."/>
            <person name="Marck C."/>
            <person name="Goffeau A."/>
            <person name="Barbe V."/>
            <person name="Baret P."/>
            <person name="Baronian K."/>
            <person name="Beier S."/>
            <person name="Bleykasten C."/>
            <person name="Bode R."/>
            <person name="Casaregola S."/>
            <person name="Despons L."/>
            <person name="Fairhead C."/>
            <person name="Giersberg M."/>
            <person name="Gierski P."/>
            <person name="Hahnel U."/>
            <person name="Hartmann A."/>
            <person name="Jankowska D."/>
            <person name="Jubin C."/>
            <person name="Jung P."/>
            <person name="Lafontaine I."/>
            <person name="Leh-Louis V."/>
            <person name="Lemaire M."/>
            <person name="Marcet-Houben M."/>
            <person name="Mascher M."/>
            <person name="Morel G."/>
            <person name="Richard G.-F."/>
            <person name="Riechen J."/>
            <person name="Sacerdot C."/>
            <person name="Sarkar A."/>
            <person name="Savel G."/>
            <person name="Schacherer J."/>
            <person name="Sherman D."/>
            <person name="Straub M.-L."/>
            <person name="Stein N."/>
            <person name="Thierry A."/>
            <person name="Trautwein-Schult A."/>
            <person name="Westhof E."/>
            <person name="Worch S."/>
            <person name="Dujon B."/>
            <person name="Souciet J.-L."/>
            <person name="Wincker P."/>
            <person name="Scholz U."/>
            <person name="Neuveglise N."/>
        </authorList>
    </citation>
    <scope>NUCLEOTIDE SEQUENCE</scope>
    <source>
        <strain evidence="6">LS3</strain>
    </source>
</reference>
<organism evidence="6">
    <name type="scientific">Blastobotrys adeninivorans</name>
    <name type="common">Yeast</name>
    <name type="synonym">Arxula adeninivorans</name>
    <dbReference type="NCBI Taxonomy" id="409370"/>
    <lineage>
        <taxon>Eukaryota</taxon>
        <taxon>Fungi</taxon>
        <taxon>Dikarya</taxon>
        <taxon>Ascomycota</taxon>
        <taxon>Saccharomycotina</taxon>
        <taxon>Dipodascomycetes</taxon>
        <taxon>Dipodascales</taxon>
        <taxon>Trichomonascaceae</taxon>
        <taxon>Blastobotrys</taxon>
    </lineage>
</organism>
<dbReference type="GO" id="GO:0043161">
    <property type="term" value="P:proteasome-mediated ubiquitin-dependent protein catabolic process"/>
    <property type="evidence" value="ECO:0007669"/>
    <property type="project" value="TreeGrafter"/>
</dbReference>
<dbReference type="PRINTS" id="PR00320">
    <property type="entry name" value="GPROTEINBRPT"/>
</dbReference>
<dbReference type="Gene3D" id="2.130.10.10">
    <property type="entry name" value="YVTN repeat-like/Quinoprotein amine dehydrogenase"/>
    <property type="match status" value="1"/>
</dbReference>
<dbReference type="InterPro" id="IPR042238">
    <property type="entry name" value="Rad28/ERCC8/Ckn1/ATCSA-1"/>
</dbReference>
<evidence type="ECO:0000256" key="2">
    <source>
        <dbReference type="ARBA" id="ARBA00022737"/>
    </source>
</evidence>
<accession>A0A060TF85</accession>
<feature type="repeat" description="WD" evidence="5">
    <location>
        <begin position="95"/>
        <end position="128"/>
    </location>
</feature>
<dbReference type="InterPro" id="IPR001680">
    <property type="entry name" value="WD40_rpt"/>
</dbReference>
<dbReference type="GO" id="GO:0006283">
    <property type="term" value="P:transcription-coupled nucleotide-excision repair"/>
    <property type="evidence" value="ECO:0007669"/>
    <property type="project" value="InterPro"/>
</dbReference>
<dbReference type="GO" id="GO:0000109">
    <property type="term" value="C:nucleotide-excision repair complex"/>
    <property type="evidence" value="ECO:0007669"/>
    <property type="project" value="TreeGrafter"/>
</dbReference>
<dbReference type="PROSITE" id="PS50082">
    <property type="entry name" value="WD_REPEATS_2"/>
    <property type="match status" value="4"/>
</dbReference>
<dbReference type="PANTHER" id="PTHR46202">
    <property type="entry name" value="DNA EXCISION REPAIR PROTEIN ERCC-8"/>
    <property type="match status" value="1"/>
</dbReference>
<evidence type="ECO:0000256" key="4">
    <source>
        <dbReference type="ARBA" id="ARBA00023204"/>
    </source>
</evidence>
<dbReference type="InterPro" id="IPR020472">
    <property type="entry name" value="WD40_PAC1"/>
</dbReference>
<protein>
    <submittedName>
        <fullName evidence="6">ARAD1D21032p</fullName>
    </submittedName>
</protein>
<evidence type="ECO:0000256" key="5">
    <source>
        <dbReference type="PROSITE-ProRule" id="PRU00221"/>
    </source>
</evidence>
<keyword evidence="3" id="KW-0227">DNA damage</keyword>
<proteinExistence type="predicted"/>
<reference evidence="6" key="1">
    <citation type="submission" date="2014-02" db="EMBL/GenBank/DDBJ databases">
        <authorList>
            <person name="Genoscope - CEA"/>
        </authorList>
    </citation>
    <scope>NUCLEOTIDE SEQUENCE</scope>
    <source>
        <strain evidence="6">LS3</strain>
    </source>
</reference>
<feature type="repeat" description="WD" evidence="5">
    <location>
        <begin position="242"/>
        <end position="277"/>
    </location>
</feature>
<dbReference type="SMART" id="SM00320">
    <property type="entry name" value="WD40"/>
    <property type="match status" value="5"/>
</dbReference>
<gene>
    <name evidence="6" type="ORF">GNLVRS02_ARAD1D21032g</name>
</gene>
<dbReference type="InterPro" id="IPR019775">
    <property type="entry name" value="WD40_repeat_CS"/>
</dbReference>
<feature type="repeat" description="WD" evidence="5">
    <location>
        <begin position="181"/>
        <end position="223"/>
    </location>
</feature>
<dbReference type="EMBL" id="HG937694">
    <property type="protein sequence ID" value="CDP37856.1"/>
    <property type="molecule type" value="Genomic_DNA"/>
</dbReference>
<dbReference type="Pfam" id="PF00400">
    <property type="entry name" value="WD40"/>
    <property type="match status" value="4"/>
</dbReference>
<dbReference type="PROSITE" id="PS50294">
    <property type="entry name" value="WD_REPEATS_REGION"/>
    <property type="match status" value="4"/>
</dbReference>
<dbReference type="SUPFAM" id="SSF50978">
    <property type="entry name" value="WD40 repeat-like"/>
    <property type="match status" value="1"/>
</dbReference>
<dbReference type="PANTHER" id="PTHR46202:SF1">
    <property type="entry name" value="DNA EXCISION REPAIR PROTEIN ERCC-8"/>
    <property type="match status" value="1"/>
</dbReference>
<dbReference type="GO" id="GO:0000209">
    <property type="term" value="P:protein polyubiquitination"/>
    <property type="evidence" value="ECO:0007669"/>
    <property type="project" value="TreeGrafter"/>
</dbReference>
<name>A0A060TF85_BLAAD</name>
<dbReference type="PhylomeDB" id="A0A060TF85"/>
<dbReference type="AlphaFoldDB" id="A0A060TF85"/>
<keyword evidence="1 5" id="KW-0853">WD repeat</keyword>
<dbReference type="GO" id="GO:0031464">
    <property type="term" value="C:Cul4A-RING E3 ubiquitin ligase complex"/>
    <property type="evidence" value="ECO:0007669"/>
    <property type="project" value="TreeGrafter"/>
</dbReference>
<keyword evidence="4" id="KW-0234">DNA repair</keyword>
<evidence type="ECO:0000256" key="3">
    <source>
        <dbReference type="ARBA" id="ARBA00022763"/>
    </source>
</evidence>
<evidence type="ECO:0000313" key="6">
    <source>
        <dbReference type="EMBL" id="CDP37856.1"/>
    </source>
</evidence>
<feature type="repeat" description="WD" evidence="5">
    <location>
        <begin position="39"/>
        <end position="73"/>
    </location>
</feature>
<dbReference type="InterPro" id="IPR015943">
    <property type="entry name" value="WD40/YVTN_repeat-like_dom_sf"/>
</dbReference>
<evidence type="ECO:0000256" key="1">
    <source>
        <dbReference type="ARBA" id="ARBA00022574"/>
    </source>
</evidence>